<evidence type="ECO:0000256" key="11">
    <source>
        <dbReference type="SAM" id="Phobius"/>
    </source>
</evidence>
<feature type="domain" description="Protein kinase" evidence="12">
    <location>
        <begin position="591"/>
        <end position="856"/>
    </location>
</feature>
<feature type="compositionally biased region" description="Low complexity" evidence="10">
    <location>
        <begin position="868"/>
        <end position="877"/>
    </location>
</feature>
<dbReference type="Gene3D" id="3.80.10.10">
    <property type="entry name" value="Ribonuclease Inhibitor"/>
    <property type="match status" value="3"/>
</dbReference>
<evidence type="ECO:0000313" key="14">
    <source>
        <dbReference type="Proteomes" id="UP001055439"/>
    </source>
</evidence>
<dbReference type="SUPFAM" id="SSF56112">
    <property type="entry name" value="Protein kinase-like (PK-like)"/>
    <property type="match status" value="1"/>
</dbReference>
<dbReference type="InterPro" id="IPR001245">
    <property type="entry name" value="Ser-Thr/Tyr_kinase_cat_dom"/>
</dbReference>
<evidence type="ECO:0000256" key="4">
    <source>
        <dbReference type="ARBA" id="ARBA00022729"/>
    </source>
</evidence>
<evidence type="ECO:0000256" key="8">
    <source>
        <dbReference type="ARBA" id="ARBA00023170"/>
    </source>
</evidence>
<dbReference type="SMART" id="SM00220">
    <property type="entry name" value="S_TKc"/>
    <property type="match status" value="1"/>
</dbReference>
<dbReference type="InterPro" id="IPR001611">
    <property type="entry name" value="Leu-rich_rpt"/>
</dbReference>
<organism evidence="13 14">
    <name type="scientific">Musa troglodytarum</name>
    <name type="common">fe'i banana</name>
    <dbReference type="NCBI Taxonomy" id="320322"/>
    <lineage>
        <taxon>Eukaryota</taxon>
        <taxon>Viridiplantae</taxon>
        <taxon>Streptophyta</taxon>
        <taxon>Embryophyta</taxon>
        <taxon>Tracheophyta</taxon>
        <taxon>Spermatophyta</taxon>
        <taxon>Magnoliopsida</taxon>
        <taxon>Liliopsida</taxon>
        <taxon>Zingiberales</taxon>
        <taxon>Musaceae</taxon>
        <taxon>Musa</taxon>
    </lineage>
</organism>
<dbReference type="Gene3D" id="1.10.510.10">
    <property type="entry name" value="Transferase(Phosphotransferase) domain 1"/>
    <property type="match status" value="2"/>
</dbReference>
<evidence type="ECO:0000256" key="5">
    <source>
        <dbReference type="ARBA" id="ARBA00022737"/>
    </source>
</evidence>
<evidence type="ECO:0000256" key="3">
    <source>
        <dbReference type="ARBA" id="ARBA00022692"/>
    </source>
</evidence>
<dbReference type="EMBL" id="CP097504">
    <property type="protein sequence ID" value="URD85487.1"/>
    <property type="molecule type" value="Genomic_DNA"/>
</dbReference>
<dbReference type="Gene3D" id="3.30.200.20">
    <property type="entry name" value="Phosphorylase Kinase, domain 1"/>
    <property type="match status" value="1"/>
</dbReference>
<dbReference type="OrthoDB" id="676979at2759"/>
<accession>A0A9E7JLF0</accession>
<feature type="compositionally biased region" description="Pro residues" evidence="10">
    <location>
        <begin position="878"/>
        <end position="889"/>
    </location>
</feature>
<evidence type="ECO:0000256" key="7">
    <source>
        <dbReference type="ARBA" id="ARBA00023136"/>
    </source>
</evidence>
<protein>
    <submittedName>
        <fullName evidence="13">STYKc</fullName>
    </submittedName>
</protein>
<dbReference type="AlphaFoldDB" id="A0A9E7JLF0"/>
<feature type="region of interest" description="Disordered" evidence="10">
    <location>
        <begin position="863"/>
        <end position="889"/>
    </location>
</feature>
<dbReference type="GO" id="GO:0005524">
    <property type="term" value="F:ATP binding"/>
    <property type="evidence" value="ECO:0007669"/>
    <property type="project" value="InterPro"/>
</dbReference>
<sequence>MAVRAPRFAGRKRRVGFCRHPPSAPGHFQLGFPRPFGVFAVQFTRDGERTRGADLILRVAPIVRLTEALESCDFDSVILGFSSTLLSMLVQKAGILLRTPKKNIVLQLLVLFRAMSPGSYITCLLTLFVVLVLVPNTHELQLSQAWSLLGIQRLVNYPSVLSNWSTNTDFCNADPNPYLTVVCYEESVTQLHIRGSENSPPLPRSFSIDSFFTTLSRLPNLTVLSLTSLGLWGPLPAKISRLSSLEIVNMSSNYLYGTIIQQVFSLNNLQTLILDHNMFSGRVPDAISKLHLLAVLSLRNNTFSGPLPKSFSVLESLRVLVLSSNSLSGDLPDLSRLTNLQVLNLENNYLGPNFPRLGRKVASIMLSKNMFGGGLPANLSSYYLLEQLDVSFNRFVGPFLPSLLSLPSIRYLNIAGNRFTGMLFQNMTCNDDLMFVDLSSNLLSGKLPTCLTSDSKNKVVLYSSNCLKIKDHSQHPSSFCQTQALAVGILPHKEMRVSGGRTAMVVGAATGIVVSVFLLGLAVFSVLRKINIKRAMKKPPRRIVEHASNGYPPKLLADARYIYQTMKLGALGIPSYRSFSLEELEAATNNFETSSLMGEGSHGQLYRGELKDGSLVAIRCLKLKKSQNSQNFNHHIELISKLRYHHLVSALGHCFEYHPDDSSVSRLFLIFEYVTNGTLRSNISVEGHKLTWIQRISTAIGVVKGIQFLHGGIIPGLFANDLKITNILLDQNLTAKISSYNLPVLAENMKAMVLAGSSSSGSNEPELSIWIQLTSMILIVSGRPIISTNELAIMKDELQENIVADGTARRSIVDPIISRQCCDESLKVVMEICLRCLSEEPTQRPSVEDVLWNLKFAAQVQESWRGDSQSSEESPLSPSQPPQSPIILN</sequence>
<dbReference type="PROSITE" id="PS51450">
    <property type="entry name" value="LRR"/>
    <property type="match status" value="1"/>
</dbReference>
<reference evidence="13" key="1">
    <citation type="submission" date="2022-05" db="EMBL/GenBank/DDBJ databases">
        <title>The Musa troglodytarum L. genome provides insights into the mechanism of non-climacteric behaviour and enrichment of carotenoids.</title>
        <authorList>
            <person name="Wang J."/>
        </authorList>
    </citation>
    <scope>NUCLEOTIDE SEQUENCE</scope>
    <source>
        <tissue evidence="13">Leaf</tissue>
    </source>
</reference>
<dbReference type="FunFam" id="3.80.10.10:FF:000155">
    <property type="entry name" value="Putative inactive leucine-rich repeat receptor-like protein kinase"/>
    <property type="match status" value="1"/>
</dbReference>
<proteinExistence type="predicted"/>
<evidence type="ECO:0000256" key="10">
    <source>
        <dbReference type="SAM" id="MobiDB-lite"/>
    </source>
</evidence>
<evidence type="ECO:0000256" key="1">
    <source>
        <dbReference type="ARBA" id="ARBA00004479"/>
    </source>
</evidence>
<comment type="subcellular location">
    <subcellularLocation>
        <location evidence="1">Membrane</location>
        <topology evidence="1">Single-pass type I membrane protein</topology>
    </subcellularLocation>
</comment>
<gene>
    <name evidence="13" type="ORF">MUK42_27759</name>
</gene>
<dbReference type="InterPro" id="IPR032675">
    <property type="entry name" value="LRR_dom_sf"/>
</dbReference>
<dbReference type="InterPro" id="IPR000719">
    <property type="entry name" value="Prot_kinase_dom"/>
</dbReference>
<dbReference type="Proteomes" id="UP001055439">
    <property type="component" value="Chromosome 2"/>
</dbReference>
<dbReference type="FunFam" id="3.30.200.20:FF:000285">
    <property type="entry name" value="Putative inactive leucine-rich repeat receptor-like protein kinase"/>
    <property type="match status" value="1"/>
</dbReference>
<evidence type="ECO:0000256" key="9">
    <source>
        <dbReference type="ARBA" id="ARBA00023180"/>
    </source>
</evidence>
<evidence type="ECO:0000256" key="6">
    <source>
        <dbReference type="ARBA" id="ARBA00022989"/>
    </source>
</evidence>
<keyword evidence="14" id="KW-1185">Reference proteome</keyword>
<keyword evidence="2" id="KW-0433">Leucine-rich repeat</keyword>
<keyword evidence="6 11" id="KW-1133">Transmembrane helix</keyword>
<dbReference type="GO" id="GO:0016020">
    <property type="term" value="C:membrane"/>
    <property type="evidence" value="ECO:0007669"/>
    <property type="project" value="UniProtKB-SubCell"/>
</dbReference>
<dbReference type="GO" id="GO:0004672">
    <property type="term" value="F:protein kinase activity"/>
    <property type="evidence" value="ECO:0007669"/>
    <property type="project" value="InterPro"/>
</dbReference>
<keyword evidence="7 11" id="KW-0472">Membrane</keyword>
<evidence type="ECO:0000313" key="13">
    <source>
        <dbReference type="EMBL" id="URD85487.1"/>
    </source>
</evidence>
<keyword evidence="9" id="KW-0325">Glycoprotein</keyword>
<evidence type="ECO:0000256" key="2">
    <source>
        <dbReference type="ARBA" id="ARBA00022614"/>
    </source>
</evidence>
<dbReference type="SUPFAM" id="SSF52058">
    <property type="entry name" value="L domain-like"/>
    <property type="match status" value="1"/>
</dbReference>
<keyword evidence="4" id="KW-0732">Signal</keyword>
<dbReference type="Pfam" id="PF07714">
    <property type="entry name" value="PK_Tyr_Ser-Thr"/>
    <property type="match status" value="1"/>
</dbReference>
<dbReference type="Pfam" id="PF00560">
    <property type="entry name" value="LRR_1"/>
    <property type="match status" value="2"/>
</dbReference>
<name>A0A9E7JLF0_9LILI</name>
<keyword evidence="3 11" id="KW-0812">Transmembrane</keyword>
<feature type="transmembrane region" description="Helical" evidence="11">
    <location>
        <begin position="503"/>
        <end position="527"/>
    </location>
</feature>
<dbReference type="FunFam" id="1.10.510.10:FF:000431">
    <property type="entry name" value="Putative inactive leucine-rich repeat receptor-like protein kinase"/>
    <property type="match status" value="1"/>
</dbReference>
<keyword evidence="5" id="KW-0677">Repeat</keyword>
<dbReference type="PANTHER" id="PTHR48006">
    <property type="entry name" value="LEUCINE-RICH REPEAT-CONTAINING PROTEIN DDB_G0281931-RELATED"/>
    <property type="match status" value="1"/>
</dbReference>
<keyword evidence="8" id="KW-0675">Receptor</keyword>
<dbReference type="PANTHER" id="PTHR48006:SF84">
    <property type="entry name" value="REPEAT TRANSMEMBRANE PROTEIN KINASE, PUTATIVE, EXPRESSED-RELATED"/>
    <property type="match status" value="1"/>
</dbReference>
<dbReference type="InterPro" id="IPR011009">
    <property type="entry name" value="Kinase-like_dom_sf"/>
</dbReference>
<dbReference type="InterPro" id="IPR051824">
    <property type="entry name" value="LRR_Rcpt-Like_S/T_Kinase"/>
</dbReference>
<dbReference type="PROSITE" id="PS50011">
    <property type="entry name" value="PROTEIN_KINASE_DOM"/>
    <property type="match status" value="1"/>
</dbReference>
<evidence type="ECO:0000259" key="12">
    <source>
        <dbReference type="PROSITE" id="PS50011"/>
    </source>
</evidence>